<dbReference type="Pfam" id="PF12833">
    <property type="entry name" value="HTH_18"/>
    <property type="match status" value="1"/>
</dbReference>
<dbReference type="Gene3D" id="1.10.10.60">
    <property type="entry name" value="Homeodomain-like"/>
    <property type="match status" value="2"/>
</dbReference>
<dbReference type="PROSITE" id="PS01124">
    <property type="entry name" value="HTH_ARAC_FAMILY_2"/>
    <property type="match status" value="1"/>
</dbReference>
<sequence length="275" mass="31508">MQANDIKIAKWGMIVQSLRNFTSNSSIAFKLPFSRNVKPSTANDADRFLSPKHTGFYELEEHLSNSTLRRVLQQVLESLDGKDTGMEDTQNAVTDSMRLQYLQLAHALLQTTQNAGLTLHHILGNDHDPYSHIIEQSKTLCEYRSYLMNLCQLIGNYASSQRKGKNQRTVCEAITYIEKHFSEDFGLDQLAETMHCSSTYLNRLLKQHAGNTFYNLLTQKRIDHSKRLLSFNYRTVNQISNEVGYNNVHSFIRAFKRSEGMTPGQYRECMGIGLI</sequence>
<reference evidence="6" key="1">
    <citation type="journal article" date="2019" name="Int. J. Syst. Evol. Microbiol.">
        <title>The Global Catalogue of Microorganisms (GCM) 10K type strain sequencing project: providing services to taxonomists for standard genome sequencing and annotation.</title>
        <authorList>
            <consortium name="The Broad Institute Genomics Platform"/>
            <consortium name="The Broad Institute Genome Sequencing Center for Infectious Disease"/>
            <person name="Wu L."/>
            <person name="Ma J."/>
        </authorList>
    </citation>
    <scope>NUCLEOTIDE SEQUENCE [LARGE SCALE GENOMIC DNA]</scope>
    <source>
        <strain evidence="6">KACC 11904</strain>
    </source>
</reference>
<proteinExistence type="predicted"/>
<dbReference type="PANTHER" id="PTHR43280:SF28">
    <property type="entry name" value="HTH-TYPE TRANSCRIPTIONAL ACTIVATOR RHAS"/>
    <property type="match status" value="1"/>
</dbReference>
<dbReference type="InterPro" id="IPR020449">
    <property type="entry name" value="Tscrpt_reg_AraC-type_HTH"/>
</dbReference>
<protein>
    <submittedName>
        <fullName evidence="5">Helix-turn-helix transcriptional regulator</fullName>
    </submittedName>
</protein>
<comment type="caution">
    <text evidence="5">The sequence shown here is derived from an EMBL/GenBank/DDBJ whole genome shotgun (WGS) entry which is preliminary data.</text>
</comment>
<keyword evidence="1" id="KW-0805">Transcription regulation</keyword>
<dbReference type="SMART" id="SM00342">
    <property type="entry name" value="HTH_ARAC"/>
    <property type="match status" value="1"/>
</dbReference>
<dbReference type="Proteomes" id="UP001596044">
    <property type="component" value="Unassembled WGS sequence"/>
</dbReference>
<feature type="domain" description="HTH araC/xylS-type" evidence="4">
    <location>
        <begin position="171"/>
        <end position="269"/>
    </location>
</feature>
<evidence type="ECO:0000313" key="5">
    <source>
        <dbReference type="EMBL" id="MFC5452360.1"/>
    </source>
</evidence>
<dbReference type="PROSITE" id="PS00041">
    <property type="entry name" value="HTH_ARAC_FAMILY_1"/>
    <property type="match status" value="1"/>
</dbReference>
<evidence type="ECO:0000256" key="2">
    <source>
        <dbReference type="ARBA" id="ARBA00023125"/>
    </source>
</evidence>
<keyword evidence="2" id="KW-0238">DNA-binding</keyword>
<dbReference type="InterPro" id="IPR018062">
    <property type="entry name" value="HTH_AraC-typ_CS"/>
</dbReference>
<gene>
    <name evidence="5" type="ORF">ACFPOG_29550</name>
</gene>
<dbReference type="InterPro" id="IPR009057">
    <property type="entry name" value="Homeodomain-like_sf"/>
</dbReference>
<dbReference type="PANTHER" id="PTHR43280">
    <property type="entry name" value="ARAC-FAMILY TRANSCRIPTIONAL REGULATOR"/>
    <property type="match status" value="1"/>
</dbReference>
<evidence type="ECO:0000313" key="6">
    <source>
        <dbReference type="Proteomes" id="UP001596044"/>
    </source>
</evidence>
<organism evidence="5 6">
    <name type="scientific">Paenibacillus aestuarii</name>
    <dbReference type="NCBI Taxonomy" id="516965"/>
    <lineage>
        <taxon>Bacteria</taxon>
        <taxon>Bacillati</taxon>
        <taxon>Bacillota</taxon>
        <taxon>Bacilli</taxon>
        <taxon>Bacillales</taxon>
        <taxon>Paenibacillaceae</taxon>
        <taxon>Paenibacillus</taxon>
    </lineage>
</organism>
<accession>A0ABW0KGG7</accession>
<dbReference type="InterPro" id="IPR018060">
    <property type="entry name" value="HTH_AraC"/>
</dbReference>
<keyword evidence="3" id="KW-0804">Transcription</keyword>
<evidence type="ECO:0000256" key="3">
    <source>
        <dbReference type="ARBA" id="ARBA00023163"/>
    </source>
</evidence>
<dbReference type="PRINTS" id="PR00032">
    <property type="entry name" value="HTHARAC"/>
</dbReference>
<evidence type="ECO:0000256" key="1">
    <source>
        <dbReference type="ARBA" id="ARBA00023015"/>
    </source>
</evidence>
<dbReference type="RefSeq" id="WP_270880659.1">
    <property type="nucleotide sequence ID" value="NZ_JAQFVF010000034.1"/>
</dbReference>
<keyword evidence="6" id="KW-1185">Reference proteome</keyword>
<dbReference type="SUPFAM" id="SSF46689">
    <property type="entry name" value="Homeodomain-like"/>
    <property type="match status" value="2"/>
</dbReference>
<evidence type="ECO:0000259" key="4">
    <source>
        <dbReference type="PROSITE" id="PS01124"/>
    </source>
</evidence>
<dbReference type="EMBL" id="JBHSMJ010000051">
    <property type="protein sequence ID" value="MFC5452360.1"/>
    <property type="molecule type" value="Genomic_DNA"/>
</dbReference>
<name>A0ABW0KGG7_9BACL</name>